<dbReference type="RefSeq" id="WP_109518401.1">
    <property type="nucleotide sequence ID" value="NZ_PDOA01000015.1"/>
</dbReference>
<name>A0A2U1V0H4_9PROT</name>
<gene>
    <name evidence="1" type="ORF">CR165_18365</name>
</gene>
<accession>A0A2U1V0H4</accession>
<sequence>MTKEPSKLHILLQRGVLILEDVAAYEGQGLPPSIPLDYVHSWLIEVRGYLFEHDLEALCSEMEVEVSGNPIGGLPSRRSEVIHALVKTTHLLKILKLRE</sequence>
<keyword evidence="2" id="KW-1185">Reference proteome</keyword>
<dbReference type="AlphaFoldDB" id="A0A2U1V0H4"/>
<dbReference type="EMBL" id="PDOA01000015">
    <property type="protein sequence ID" value="PWC27407.1"/>
    <property type="molecule type" value="Genomic_DNA"/>
</dbReference>
<reference evidence="2" key="1">
    <citation type="submission" date="2017-10" db="EMBL/GenBank/DDBJ databases">
        <authorList>
            <person name="Toshchakov S.V."/>
            <person name="Goeva M.A."/>
        </authorList>
    </citation>
    <scope>NUCLEOTIDE SEQUENCE [LARGE SCALE GENOMIC DNA]</scope>
    <source>
        <strain evidence="2">JR1/69-1-13</strain>
    </source>
</reference>
<dbReference type="Proteomes" id="UP000245048">
    <property type="component" value="Unassembled WGS sequence"/>
</dbReference>
<comment type="caution">
    <text evidence="1">The sequence shown here is derived from an EMBL/GenBank/DDBJ whole genome shotgun (WGS) entry which is preliminary data.</text>
</comment>
<evidence type="ECO:0000313" key="2">
    <source>
        <dbReference type="Proteomes" id="UP000245048"/>
    </source>
</evidence>
<evidence type="ECO:0000313" key="1">
    <source>
        <dbReference type="EMBL" id="PWC27407.1"/>
    </source>
</evidence>
<proteinExistence type="predicted"/>
<protein>
    <submittedName>
        <fullName evidence="1">Uncharacterized protein</fullName>
    </submittedName>
</protein>
<organism evidence="1 2">
    <name type="scientific">Teichococcus aestuarii</name>
    <dbReference type="NCBI Taxonomy" id="568898"/>
    <lineage>
        <taxon>Bacteria</taxon>
        <taxon>Pseudomonadati</taxon>
        <taxon>Pseudomonadota</taxon>
        <taxon>Alphaproteobacteria</taxon>
        <taxon>Acetobacterales</taxon>
        <taxon>Roseomonadaceae</taxon>
        <taxon>Roseomonas</taxon>
    </lineage>
</organism>